<feature type="region of interest" description="Disordered" evidence="1">
    <location>
        <begin position="150"/>
        <end position="295"/>
    </location>
</feature>
<dbReference type="InterPro" id="IPR001932">
    <property type="entry name" value="PPM-type_phosphatase-like_dom"/>
</dbReference>
<reference evidence="3 4" key="1">
    <citation type="submission" date="2018-06" db="EMBL/GenBank/DDBJ databases">
        <authorList>
            <consortium name="Pathogen Informatics"/>
            <person name="Doyle S."/>
        </authorList>
    </citation>
    <scope>NUCLEOTIDE SEQUENCE [LARGE SCALE GENOMIC DNA]</scope>
    <source>
        <strain evidence="3 4">NCTC1934</strain>
    </source>
</reference>
<accession>A0A378YTM8</accession>
<gene>
    <name evidence="3" type="ORF">NCTC1934_03954</name>
</gene>
<dbReference type="PROSITE" id="PS51746">
    <property type="entry name" value="PPM_2"/>
    <property type="match status" value="1"/>
</dbReference>
<feature type="compositionally biased region" description="Low complexity" evidence="1">
    <location>
        <begin position="198"/>
        <end position="295"/>
    </location>
</feature>
<proteinExistence type="predicted"/>
<organism evidence="3 4">
    <name type="scientific">Nocardia otitidiscaviarum</name>
    <dbReference type="NCBI Taxonomy" id="1823"/>
    <lineage>
        <taxon>Bacteria</taxon>
        <taxon>Bacillati</taxon>
        <taxon>Actinomycetota</taxon>
        <taxon>Actinomycetes</taxon>
        <taxon>Mycobacteriales</taxon>
        <taxon>Nocardiaceae</taxon>
        <taxon>Nocardia</taxon>
    </lineage>
</organism>
<evidence type="ECO:0000259" key="2">
    <source>
        <dbReference type="PROSITE" id="PS51746"/>
    </source>
</evidence>
<sequence>MPHQRQDRFEADLGTVCVVTDRGLVHEHNEDSVAVAVLDGPAPGQPGATVIVVCDGVSTSEDPQAASGAAARAGVAASLAAFGAGAVLEEVALAGLSAAAKAVRAVGTPEGRAPSCTYVSAVLVPTADGTHITVANVGDSRAYWLAAPAPSAPGTAPGRAAPGAPAPSGATGTTTGASVSTGPGASAAPGAVVGGTAAGAPATPGSPQATDTAAGTGASAGPGASAAPGAAAGSTTPGGSAPSDVSDATSTTAGTSAWTGSGASSESGASAGSGAMGAAVESTAPGGSAASGVSGVTDTTGAGTSAIAGSGVAAGAGAPGHLGVVTGSRRLTDDDSLAQDFIKISGVDERTAMSMRGAHTLTRWLGADIGTTPWAEDSVRSMHATGPGALLLCSDGLWNYLPEAEALGDYTFGPAGATGPVGLPEARALVDFAIRQGGSDNITVALAPVPGAAQPPR</sequence>
<protein>
    <recommendedName>
        <fullName evidence="2">PPM-type phosphatase domain-containing protein</fullName>
    </recommendedName>
</protein>
<dbReference type="AlphaFoldDB" id="A0A378YTM8"/>
<name>A0A378YTM8_9NOCA</name>
<dbReference type="SMART" id="SM00332">
    <property type="entry name" value="PP2Cc"/>
    <property type="match status" value="1"/>
</dbReference>
<dbReference type="SUPFAM" id="SSF81606">
    <property type="entry name" value="PP2C-like"/>
    <property type="match status" value="1"/>
</dbReference>
<evidence type="ECO:0000313" key="4">
    <source>
        <dbReference type="Proteomes" id="UP000255467"/>
    </source>
</evidence>
<dbReference type="InterPro" id="IPR036457">
    <property type="entry name" value="PPM-type-like_dom_sf"/>
</dbReference>
<feature type="compositionally biased region" description="Low complexity" evidence="1">
    <location>
        <begin position="150"/>
        <end position="191"/>
    </location>
</feature>
<keyword evidence="4" id="KW-1185">Reference proteome</keyword>
<dbReference type="STRING" id="1406858.GCA_000710895_04383"/>
<evidence type="ECO:0000256" key="1">
    <source>
        <dbReference type="SAM" id="MobiDB-lite"/>
    </source>
</evidence>
<evidence type="ECO:0000313" key="3">
    <source>
        <dbReference type="EMBL" id="SUA79769.1"/>
    </source>
</evidence>
<dbReference type="EMBL" id="UGRY01000002">
    <property type="protein sequence ID" value="SUA79769.1"/>
    <property type="molecule type" value="Genomic_DNA"/>
</dbReference>
<dbReference type="Proteomes" id="UP000255467">
    <property type="component" value="Unassembled WGS sequence"/>
</dbReference>
<dbReference type="Gene3D" id="3.60.40.10">
    <property type="entry name" value="PPM-type phosphatase domain"/>
    <property type="match status" value="2"/>
</dbReference>
<feature type="domain" description="PPM-type phosphatase" evidence="2">
    <location>
        <begin position="15"/>
        <end position="449"/>
    </location>
</feature>